<evidence type="ECO:0000313" key="2">
    <source>
        <dbReference type="Proteomes" id="UP000821845"/>
    </source>
</evidence>
<reference evidence="1" key="1">
    <citation type="submission" date="2020-05" db="EMBL/GenBank/DDBJ databases">
        <title>Large-scale comparative analyses of tick genomes elucidate their genetic diversity and vector capacities.</title>
        <authorList>
            <person name="Jia N."/>
            <person name="Wang J."/>
            <person name="Shi W."/>
            <person name="Du L."/>
            <person name="Sun Y."/>
            <person name="Zhan W."/>
            <person name="Jiang J."/>
            <person name="Wang Q."/>
            <person name="Zhang B."/>
            <person name="Ji P."/>
            <person name="Sakyi L.B."/>
            <person name="Cui X."/>
            <person name="Yuan T."/>
            <person name="Jiang B."/>
            <person name="Yang W."/>
            <person name="Lam T.T.-Y."/>
            <person name="Chang Q."/>
            <person name="Ding S."/>
            <person name="Wang X."/>
            <person name="Zhu J."/>
            <person name="Ruan X."/>
            <person name="Zhao L."/>
            <person name="Wei J."/>
            <person name="Que T."/>
            <person name="Du C."/>
            <person name="Cheng J."/>
            <person name="Dai P."/>
            <person name="Han X."/>
            <person name="Huang E."/>
            <person name="Gao Y."/>
            <person name="Liu J."/>
            <person name="Shao H."/>
            <person name="Ye R."/>
            <person name="Li L."/>
            <person name="Wei W."/>
            <person name="Wang X."/>
            <person name="Wang C."/>
            <person name="Yang T."/>
            <person name="Huo Q."/>
            <person name="Li W."/>
            <person name="Guo W."/>
            <person name="Chen H."/>
            <person name="Zhou L."/>
            <person name="Ni X."/>
            <person name="Tian J."/>
            <person name="Zhou Y."/>
            <person name="Sheng Y."/>
            <person name="Liu T."/>
            <person name="Pan Y."/>
            <person name="Xia L."/>
            <person name="Li J."/>
            <person name="Zhao F."/>
            <person name="Cao W."/>
        </authorList>
    </citation>
    <scope>NUCLEOTIDE SEQUENCE</scope>
    <source>
        <strain evidence="1">Hyas-2018</strain>
    </source>
</reference>
<comment type="caution">
    <text evidence="1">The sequence shown here is derived from an EMBL/GenBank/DDBJ whole genome shotgun (WGS) entry which is preliminary data.</text>
</comment>
<dbReference type="Proteomes" id="UP000821845">
    <property type="component" value="Chromosome 10"/>
</dbReference>
<keyword evidence="2" id="KW-1185">Reference proteome</keyword>
<accession>A0ACB7T769</accession>
<dbReference type="EMBL" id="CM023490">
    <property type="protein sequence ID" value="KAH6942913.1"/>
    <property type="molecule type" value="Genomic_DNA"/>
</dbReference>
<sequence length="153" mass="17641">MDDLPLAATIRGSPEPRPRNSNWRLHPALFEDEASVEKLQEQIRQSVRNVSVVNPDEWDRLKSSWKALLQGETRARQRRCTTEINEVLRRMQFVKRADMLSSRTSDCLETLRAKHDRLLLGKVRRPARSTDSATHLTEEDINAANGNGTRRIK</sequence>
<evidence type="ECO:0000313" key="1">
    <source>
        <dbReference type="EMBL" id="KAH6942913.1"/>
    </source>
</evidence>
<protein>
    <submittedName>
        <fullName evidence="1">Uncharacterized protein</fullName>
    </submittedName>
</protein>
<organism evidence="1 2">
    <name type="scientific">Hyalomma asiaticum</name>
    <name type="common">Tick</name>
    <dbReference type="NCBI Taxonomy" id="266040"/>
    <lineage>
        <taxon>Eukaryota</taxon>
        <taxon>Metazoa</taxon>
        <taxon>Ecdysozoa</taxon>
        <taxon>Arthropoda</taxon>
        <taxon>Chelicerata</taxon>
        <taxon>Arachnida</taxon>
        <taxon>Acari</taxon>
        <taxon>Parasitiformes</taxon>
        <taxon>Ixodida</taxon>
        <taxon>Ixodoidea</taxon>
        <taxon>Ixodidae</taxon>
        <taxon>Hyalomminae</taxon>
        <taxon>Hyalomma</taxon>
    </lineage>
</organism>
<gene>
    <name evidence="1" type="ORF">HPB50_011864</name>
</gene>
<name>A0ACB7T769_HYAAI</name>
<proteinExistence type="predicted"/>